<dbReference type="AlphaFoldDB" id="A0A094Q0D2"/>
<dbReference type="GO" id="GO:0016758">
    <property type="term" value="F:hexosyltransferase activity"/>
    <property type="evidence" value="ECO:0007669"/>
    <property type="project" value="InterPro"/>
</dbReference>
<sequence length="305" mass="33020">MPLALGWVATRAWVLLSGFGLIFYPESEFLFSDVRLYDWWAGNIADSFFPINDPMWQYPPLAAVVFLAGYLLAGNTVGFVFLATVADLAIFLLLVRAGREQENSTPAFIWMLTPLIMGPIILGRFDVFVTLAAVAALLYVGQARKFGIAIAIGTLLKVWPVLLLLATPKGSAMKVITWFAGTFAAGSLLLSLWWSESFSFIGGQRSRGLQIESVGALPYQLWNAGPGNVSSAFQFGAIEVVASGTSIVSLVITLVGLALLGTLFFWRVTGRLNSANPADIALLAVLISIVTSRVLSPQYMVWVFG</sequence>
<dbReference type="GO" id="GO:0005886">
    <property type="term" value="C:plasma membrane"/>
    <property type="evidence" value="ECO:0007669"/>
    <property type="project" value="UniProtKB-SubCell"/>
</dbReference>
<evidence type="ECO:0000256" key="5">
    <source>
        <dbReference type="ARBA" id="ARBA00022989"/>
    </source>
</evidence>
<feature type="transmembrane region" description="Helical" evidence="7">
    <location>
        <begin position="146"/>
        <end position="166"/>
    </location>
</feature>
<evidence type="ECO:0000256" key="3">
    <source>
        <dbReference type="ARBA" id="ARBA00022679"/>
    </source>
</evidence>
<keyword evidence="5 7" id="KW-1133">Transmembrane helix</keyword>
<keyword evidence="2" id="KW-1003">Cell membrane</keyword>
<keyword evidence="3" id="KW-0808">Transferase</keyword>
<evidence type="ECO:0008006" key="9">
    <source>
        <dbReference type="Google" id="ProtNLM"/>
    </source>
</evidence>
<organism evidence="8">
    <name type="scientific">freshwater metagenome</name>
    <dbReference type="NCBI Taxonomy" id="449393"/>
    <lineage>
        <taxon>unclassified sequences</taxon>
        <taxon>metagenomes</taxon>
        <taxon>ecological metagenomes</taxon>
    </lineage>
</organism>
<keyword evidence="4 7" id="KW-0812">Transmembrane</keyword>
<accession>A0A094Q0D2</accession>
<evidence type="ECO:0000256" key="7">
    <source>
        <dbReference type="SAM" id="Phobius"/>
    </source>
</evidence>
<evidence type="ECO:0000256" key="4">
    <source>
        <dbReference type="ARBA" id="ARBA00022692"/>
    </source>
</evidence>
<feature type="transmembrane region" description="Helical" evidence="7">
    <location>
        <begin position="107"/>
        <end position="140"/>
    </location>
</feature>
<name>A0A094Q0D2_9ZZZZ</name>
<feature type="transmembrane region" description="Helical" evidence="7">
    <location>
        <begin position="62"/>
        <end position="95"/>
    </location>
</feature>
<feature type="transmembrane region" description="Helical" evidence="7">
    <location>
        <begin position="247"/>
        <end position="266"/>
    </location>
</feature>
<dbReference type="Pfam" id="PF09594">
    <property type="entry name" value="GT87"/>
    <property type="match status" value="1"/>
</dbReference>
<dbReference type="EMBL" id="JNSL01000113">
    <property type="protein sequence ID" value="KGA15449.1"/>
    <property type="molecule type" value="Genomic_DNA"/>
</dbReference>
<feature type="non-terminal residue" evidence="8">
    <location>
        <position position="305"/>
    </location>
</feature>
<proteinExistence type="predicted"/>
<keyword evidence="6 7" id="KW-0472">Membrane</keyword>
<evidence type="ECO:0000256" key="1">
    <source>
        <dbReference type="ARBA" id="ARBA00004651"/>
    </source>
</evidence>
<evidence type="ECO:0000256" key="6">
    <source>
        <dbReference type="ARBA" id="ARBA00023136"/>
    </source>
</evidence>
<comment type="subcellular location">
    <subcellularLocation>
        <location evidence="1">Cell membrane</location>
        <topology evidence="1">Multi-pass membrane protein</topology>
    </subcellularLocation>
</comment>
<dbReference type="InterPro" id="IPR018584">
    <property type="entry name" value="GT87"/>
</dbReference>
<gene>
    <name evidence="8" type="ORF">GM51_14900</name>
</gene>
<reference evidence="8" key="1">
    <citation type="submission" date="2014-06" db="EMBL/GenBank/DDBJ databases">
        <title>Key roles for freshwater Actinobacteria revealed by deep metagenomic sequencing.</title>
        <authorList>
            <person name="Ghai R."/>
            <person name="Mizuno C.M."/>
            <person name="Picazo A."/>
            <person name="Camacho A."/>
            <person name="Rodriguez-Valera F."/>
        </authorList>
    </citation>
    <scope>NUCLEOTIDE SEQUENCE</scope>
</reference>
<evidence type="ECO:0000313" key="8">
    <source>
        <dbReference type="EMBL" id="KGA15449.1"/>
    </source>
</evidence>
<feature type="transmembrane region" description="Helical" evidence="7">
    <location>
        <begin position="278"/>
        <end position="295"/>
    </location>
</feature>
<feature type="transmembrane region" description="Helical" evidence="7">
    <location>
        <begin position="175"/>
        <end position="194"/>
    </location>
</feature>
<evidence type="ECO:0000256" key="2">
    <source>
        <dbReference type="ARBA" id="ARBA00022475"/>
    </source>
</evidence>
<protein>
    <recommendedName>
        <fullName evidence="9">DUF2029 domain-containing protein</fullName>
    </recommendedName>
</protein>
<comment type="caution">
    <text evidence="8">The sequence shown here is derived from an EMBL/GenBank/DDBJ whole genome shotgun (WGS) entry which is preliminary data.</text>
</comment>